<dbReference type="InterPro" id="IPR036249">
    <property type="entry name" value="Thioredoxin-like_sf"/>
</dbReference>
<keyword evidence="3" id="KW-0560">Oxidoreductase</keyword>
<dbReference type="InterPro" id="IPR013766">
    <property type="entry name" value="Thioredoxin_domain"/>
</dbReference>
<organism evidence="7 8">
    <name type="scientific">Micavibrio aeruginosavorus</name>
    <dbReference type="NCBI Taxonomy" id="349221"/>
    <lineage>
        <taxon>Bacteria</taxon>
        <taxon>Pseudomonadati</taxon>
        <taxon>Bdellovibrionota</taxon>
        <taxon>Bdellovibrionia</taxon>
        <taxon>Bdellovibrionales</taxon>
        <taxon>Pseudobdellovibrionaceae</taxon>
        <taxon>Micavibrio</taxon>
    </lineage>
</organism>
<evidence type="ECO:0000256" key="1">
    <source>
        <dbReference type="ARBA" id="ARBA00005791"/>
    </source>
</evidence>
<feature type="domain" description="Thioredoxin" evidence="6">
    <location>
        <begin position="30"/>
        <end position="221"/>
    </location>
</feature>
<dbReference type="Proteomes" id="UP000249739">
    <property type="component" value="Unassembled WGS sequence"/>
</dbReference>
<dbReference type="InterPro" id="IPR012336">
    <property type="entry name" value="Thioredoxin-like_fold"/>
</dbReference>
<dbReference type="PROSITE" id="PS51352">
    <property type="entry name" value="THIOREDOXIN_2"/>
    <property type="match status" value="1"/>
</dbReference>
<keyword evidence="2" id="KW-0732">Signal</keyword>
<evidence type="ECO:0000313" key="7">
    <source>
        <dbReference type="EMBL" id="PZP55186.1"/>
    </source>
</evidence>
<dbReference type="Pfam" id="PF13462">
    <property type="entry name" value="Thioredoxin_4"/>
    <property type="match status" value="1"/>
</dbReference>
<dbReference type="PANTHER" id="PTHR13887">
    <property type="entry name" value="GLUTATHIONE S-TRANSFERASE KAPPA"/>
    <property type="match status" value="1"/>
</dbReference>
<evidence type="ECO:0000256" key="2">
    <source>
        <dbReference type="ARBA" id="ARBA00022729"/>
    </source>
</evidence>
<dbReference type="SUPFAM" id="SSF52833">
    <property type="entry name" value="Thioredoxin-like"/>
    <property type="match status" value="1"/>
</dbReference>
<accession>A0A2W5HAS7</accession>
<evidence type="ECO:0000256" key="5">
    <source>
        <dbReference type="ARBA" id="ARBA00023284"/>
    </source>
</evidence>
<evidence type="ECO:0000256" key="3">
    <source>
        <dbReference type="ARBA" id="ARBA00023002"/>
    </source>
</evidence>
<keyword evidence="4" id="KW-1015">Disulfide bond</keyword>
<evidence type="ECO:0000313" key="8">
    <source>
        <dbReference type="Proteomes" id="UP000249739"/>
    </source>
</evidence>
<comment type="similarity">
    <text evidence="1">Belongs to the thioredoxin family. DsbA subfamily.</text>
</comment>
<dbReference type="EMBL" id="QFOT01000083">
    <property type="protein sequence ID" value="PZP55186.1"/>
    <property type="molecule type" value="Genomic_DNA"/>
</dbReference>
<sequence length="226" mass="24685">MQKRSIVITVAVVALMVFGVGAFVFKNNVGKNSEAQPQASANIAVNVENNTLIRPHSPIMGPENAPVTIVEFFDPSCESCRAFYPIVKEVLNRYPDDVRLVLRYAPFHQGSDEAVGIIEAARLQNVFVPVLEALLEKQPQWAVHGAPNLNLAWNIAAQAGLNVEKAKKDLATINVSSILEQDVADIRTNNVNGTPTFFINGTRLTSLGQKQLNDAVDNQIALIQSR</sequence>
<gene>
    <name evidence="7" type="ORF">DI586_07660</name>
</gene>
<name>A0A2W5HAS7_9BACT</name>
<proteinExistence type="inferred from homology"/>
<evidence type="ECO:0000259" key="6">
    <source>
        <dbReference type="PROSITE" id="PS51352"/>
    </source>
</evidence>
<dbReference type="Gene3D" id="3.40.30.10">
    <property type="entry name" value="Glutaredoxin"/>
    <property type="match status" value="1"/>
</dbReference>
<comment type="caution">
    <text evidence="7">The sequence shown here is derived from an EMBL/GenBank/DDBJ whole genome shotgun (WGS) entry which is preliminary data.</text>
</comment>
<dbReference type="GO" id="GO:0016491">
    <property type="term" value="F:oxidoreductase activity"/>
    <property type="evidence" value="ECO:0007669"/>
    <property type="project" value="UniProtKB-KW"/>
</dbReference>
<dbReference type="AlphaFoldDB" id="A0A2W5HAS7"/>
<dbReference type="PANTHER" id="PTHR13887:SF14">
    <property type="entry name" value="DISULFIDE BOND FORMATION PROTEIN D"/>
    <property type="match status" value="1"/>
</dbReference>
<keyword evidence="5" id="KW-0676">Redox-active center</keyword>
<evidence type="ECO:0000256" key="4">
    <source>
        <dbReference type="ARBA" id="ARBA00023157"/>
    </source>
</evidence>
<protein>
    <submittedName>
        <fullName evidence="7">Disulfide bond formation protein DsbA</fullName>
    </submittedName>
</protein>
<reference evidence="7 8" key="1">
    <citation type="submission" date="2017-08" db="EMBL/GenBank/DDBJ databases">
        <title>Infants hospitalized years apart are colonized by the same room-sourced microbial strains.</title>
        <authorList>
            <person name="Brooks B."/>
            <person name="Olm M.R."/>
            <person name="Firek B.A."/>
            <person name="Baker R."/>
            <person name="Thomas B.C."/>
            <person name="Morowitz M.J."/>
            <person name="Banfield J.F."/>
        </authorList>
    </citation>
    <scope>NUCLEOTIDE SEQUENCE [LARGE SCALE GENOMIC DNA]</scope>
    <source>
        <strain evidence="7">S2_006_000_R2_64</strain>
    </source>
</reference>